<dbReference type="KEGG" id="tps:THAPSDRAFT_263987"/>
<reference evidence="2 3" key="2">
    <citation type="journal article" date="2008" name="Nature">
        <title>The Phaeodactylum genome reveals the evolutionary history of diatom genomes.</title>
        <authorList>
            <person name="Bowler C."/>
            <person name="Allen A.E."/>
            <person name="Badger J.H."/>
            <person name="Grimwood J."/>
            <person name="Jabbari K."/>
            <person name="Kuo A."/>
            <person name="Maheswari U."/>
            <person name="Martens C."/>
            <person name="Maumus F."/>
            <person name="Otillar R.P."/>
            <person name="Rayko E."/>
            <person name="Salamov A."/>
            <person name="Vandepoele K."/>
            <person name="Beszteri B."/>
            <person name="Gruber A."/>
            <person name="Heijde M."/>
            <person name="Katinka M."/>
            <person name="Mock T."/>
            <person name="Valentin K."/>
            <person name="Verret F."/>
            <person name="Berges J.A."/>
            <person name="Brownlee C."/>
            <person name="Cadoret J.P."/>
            <person name="Chiovitti A."/>
            <person name="Choi C.J."/>
            <person name="Coesel S."/>
            <person name="De Martino A."/>
            <person name="Detter J.C."/>
            <person name="Durkin C."/>
            <person name="Falciatore A."/>
            <person name="Fournet J."/>
            <person name="Haruta M."/>
            <person name="Huysman M.J."/>
            <person name="Jenkins B.D."/>
            <person name="Jiroutova K."/>
            <person name="Jorgensen R.E."/>
            <person name="Joubert Y."/>
            <person name="Kaplan A."/>
            <person name="Kroger N."/>
            <person name="Kroth P.G."/>
            <person name="La Roche J."/>
            <person name="Lindquist E."/>
            <person name="Lommer M."/>
            <person name="Martin-Jezequel V."/>
            <person name="Lopez P.J."/>
            <person name="Lucas S."/>
            <person name="Mangogna M."/>
            <person name="McGinnis K."/>
            <person name="Medlin L.K."/>
            <person name="Montsant A."/>
            <person name="Oudot-Le Secq M.P."/>
            <person name="Napoli C."/>
            <person name="Obornik M."/>
            <person name="Parker M.S."/>
            <person name="Petit J.L."/>
            <person name="Porcel B.M."/>
            <person name="Poulsen N."/>
            <person name="Robison M."/>
            <person name="Rychlewski L."/>
            <person name="Rynearson T.A."/>
            <person name="Schmutz J."/>
            <person name="Shapiro H."/>
            <person name="Siaut M."/>
            <person name="Stanley M."/>
            <person name="Sussman M.R."/>
            <person name="Taylor A.R."/>
            <person name="Vardi A."/>
            <person name="von Dassow P."/>
            <person name="Vyverman W."/>
            <person name="Willis A."/>
            <person name="Wyrwicz L.S."/>
            <person name="Rokhsar D.S."/>
            <person name="Weissenbach J."/>
            <person name="Armbrust E.V."/>
            <person name="Green B.R."/>
            <person name="Van de Peer Y."/>
            <person name="Grigoriev I.V."/>
        </authorList>
    </citation>
    <scope>NUCLEOTIDE SEQUENCE [LARGE SCALE GENOMIC DNA]</scope>
    <source>
        <strain evidence="2 3">CCMP1335</strain>
    </source>
</reference>
<protein>
    <recommendedName>
        <fullName evidence="1">Thioredoxin domain-containing protein</fullName>
    </recommendedName>
</protein>
<dbReference type="Proteomes" id="UP000001449">
    <property type="component" value="Chromosome 13"/>
</dbReference>
<gene>
    <name evidence="2" type="ORF">THAPSDRAFT_263987</name>
</gene>
<evidence type="ECO:0000259" key="1">
    <source>
        <dbReference type="Pfam" id="PF00085"/>
    </source>
</evidence>
<feature type="non-terminal residue" evidence="2">
    <location>
        <position position="87"/>
    </location>
</feature>
<dbReference type="Pfam" id="PF00085">
    <property type="entry name" value="Thioredoxin"/>
    <property type="match status" value="1"/>
</dbReference>
<dbReference type="PaxDb" id="35128-Thaps263987"/>
<dbReference type="InterPro" id="IPR036249">
    <property type="entry name" value="Thioredoxin-like_sf"/>
</dbReference>
<evidence type="ECO:0000313" key="3">
    <source>
        <dbReference type="Proteomes" id="UP000001449"/>
    </source>
</evidence>
<proteinExistence type="predicted"/>
<dbReference type="CDD" id="cd02961">
    <property type="entry name" value="PDI_a_family"/>
    <property type="match status" value="1"/>
</dbReference>
<dbReference type="SUPFAM" id="SSF52833">
    <property type="entry name" value="Thioredoxin-like"/>
    <property type="match status" value="1"/>
</dbReference>
<dbReference type="RefSeq" id="XP_002293528.1">
    <property type="nucleotide sequence ID" value="XM_002293492.1"/>
</dbReference>
<organism evidence="2 3">
    <name type="scientific">Thalassiosira pseudonana</name>
    <name type="common">Marine diatom</name>
    <name type="synonym">Cyclotella nana</name>
    <dbReference type="NCBI Taxonomy" id="35128"/>
    <lineage>
        <taxon>Eukaryota</taxon>
        <taxon>Sar</taxon>
        <taxon>Stramenopiles</taxon>
        <taxon>Ochrophyta</taxon>
        <taxon>Bacillariophyta</taxon>
        <taxon>Coscinodiscophyceae</taxon>
        <taxon>Thalassiosirophycidae</taxon>
        <taxon>Thalassiosirales</taxon>
        <taxon>Thalassiosiraceae</taxon>
        <taxon>Thalassiosira</taxon>
    </lineage>
</organism>
<dbReference type="Gene3D" id="3.40.30.10">
    <property type="entry name" value="Glutaredoxin"/>
    <property type="match status" value="1"/>
</dbReference>
<dbReference type="STRING" id="35128.B8CB63"/>
<keyword evidence="3" id="KW-1185">Reference proteome</keyword>
<dbReference type="EMBL" id="CM000648">
    <property type="protein sequence ID" value="EED89264.1"/>
    <property type="molecule type" value="Genomic_DNA"/>
</dbReference>
<dbReference type="HOGENOM" id="CLU_090389_14_4_1"/>
<dbReference type="eggNOG" id="KOG0907">
    <property type="taxonomic scope" value="Eukaryota"/>
</dbReference>
<name>B8CB63_THAPS</name>
<dbReference type="InterPro" id="IPR013766">
    <property type="entry name" value="Thioredoxin_domain"/>
</dbReference>
<dbReference type="InParanoid" id="B8CB63"/>
<dbReference type="GeneID" id="7445727"/>
<sequence>DKLMVIKFYAPWCRACKAVEPKYVQISKDPQYSSIPIVFGQLSVQHNKAYVKSLGILALPSMQIYAGSEGLVENFPCGPSKIPMLKR</sequence>
<reference evidence="2 3" key="1">
    <citation type="journal article" date="2004" name="Science">
        <title>The genome of the diatom Thalassiosira pseudonana: ecology, evolution, and metabolism.</title>
        <authorList>
            <person name="Armbrust E.V."/>
            <person name="Berges J.A."/>
            <person name="Bowler C."/>
            <person name="Green B.R."/>
            <person name="Martinez D."/>
            <person name="Putnam N.H."/>
            <person name="Zhou S."/>
            <person name="Allen A.E."/>
            <person name="Apt K.E."/>
            <person name="Bechner M."/>
            <person name="Brzezinski M.A."/>
            <person name="Chaal B.K."/>
            <person name="Chiovitti A."/>
            <person name="Davis A.K."/>
            <person name="Demarest M.S."/>
            <person name="Detter J.C."/>
            <person name="Glavina T."/>
            <person name="Goodstein D."/>
            <person name="Hadi M.Z."/>
            <person name="Hellsten U."/>
            <person name="Hildebrand M."/>
            <person name="Jenkins B.D."/>
            <person name="Jurka J."/>
            <person name="Kapitonov V.V."/>
            <person name="Kroger N."/>
            <person name="Lau W.W."/>
            <person name="Lane T.W."/>
            <person name="Larimer F.W."/>
            <person name="Lippmeier J.C."/>
            <person name="Lucas S."/>
            <person name="Medina M."/>
            <person name="Montsant A."/>
            <person name="Obornik M."/>
            <person name="Parker M.S."/>
            <person name="Palenik B."/>
            <person name="Pazour G.J."/>
            <person name="Richardson P.M."/>
            <person name="Rynearson T.A."/>
            <person name="Saito M.A."/>
            <person name="Schwartz D.C."/>
            <person name="Thamatrakoln K."/>
            <person name="Valentin K."/>
            <person name="Vardi A."/>
            <person name="Wilkerson F.P."/>
            <person name="Rokhsar D.S."/>
        </authorList>
    </citation>
    <scope>NUCLEOTIDE SEQUENCE [LARGE SCALE GENOMIC DNA]</scope>
    <source>
        <strain evidence="2 3">CCMP1335</strain>
    </source>
</reference>
<accession>B8CB63</accession>
<dbReference type="AlphaFoldDB" id="B8CB63"/>
<feature type="domain" description="Thioredoxin" evidence="1">
    <location>
        <begin position="2"/>
        <end position="69"/>
    </location>
</feature>
<evidence type="ECO:0000313" key="2">
    <source>
        <dbReference type="EMBL" id="EED89264.1"/>
    </source>
</evidence>
<feature type="non-terminal residue" evidence="2">
    <location>
        <position position="1"/>
    </location>
</feature>